<protein>
    <submittedName>
        <fullName evidence="1">Uncharacterized protein</fullName>
    </submittedName>
</protein>
<reference evidence="2" key="1">
    <citation type="submission" date="2015-09" db="EMBL/GenBank/DDBJ databases">
        <authorList>
            <consortium name="Pathogen Informatics"/>
        </authorList>
    </citation>
    <scope>NUCLEOTIDE SEQUENCE [LARGE SCALE GENOMIC DNA]</scope>
    <source>
        <strain evidence="2">Lake Konstanz</strain>
    </source>
</reference>
<keyword evidence="2" id="KW-1185">Reference proteome</keyword>
<organism evidence="1 2">
    <name type="scientific">Bodo saltans</name>
    <name type="common">Flagellated protozoan</name>
    <dbReference type="NCBI Taxonomy" id="75058"/>
    <lineage>
        <taxon>Eukaryota</taxon>
        <taxon>Discoba</taxon>
        <taxon>Euglenozoa</taxon>
        <taxon>Kinetoplastea</taxon>
        <taxon>Metakinetoplastina</taxon>
        <taxon>Eubodonida</taxon>
        <taxon>Bodonidae</taxon>
        <taxon>Bodo</taxon>
    </lineage>
</organism>
<sequence length="173" mass="17930">MVARPHKAVQNAPDFINAAGAATPTHAKKGTLLKVLLVALLRTGRGRTANAAPPHLRRVCAAPVTVSHVPLKVAAVIASRPHFVNRVTPPCPTTAAVVLTGPGQPRSVTPHRLLSQALVGMRATIALAARLWVGADIVCPHRTANPALQAVVHLVSAPNGCGIALSANRRDDA</sequence>
<dbReference type="Proteomes" id="UP000051952">
    <property type="component" value="Unassembled WGS sequence"/>
</dbReference>
<gene>
    <name evidence="1" type="ORF">BSAL_56925</name>
</gene>
<proteinExistence type="predicted"/>
<accession>A0A0S4IU82</accession>
<name>A0A0S4IU82_BODSA</name>
<dbReference type="AlphaFoldDB" id="A0A0S4IU82"/>
<dbReference type="EMBL" id="CYKH01000206">
    <property type="protein sequence ID" value="CUE87203.1"/>
    <property type="molecule type" value="Genomic_DNA"/>
</dbReference>
<evidence type="ECO:0000313" key="2">
    <source>
        <dbReference type="Proteomes" id="UP000051952"/>
    </source>
</evidence>
<evidence type="ECO:0000313" key="1">
    <source>
        <dbReference type="EMBL" id="CUE87203.1"/>
    </source>
</evidence>
<dbReference type="VEuPathDB" id="TriTrypDB:BSAL_56925"/>